<dbReference type="AlphaFoldDB" id="A0AA38R1C9"/>
<accession>A0AA38R1C9</accession>
<dbReference type="EMBL" id="JANBVN010000302">
    <property type="protein sequence ID" value="KAJ9129818.1"/>
    <property type="molecule type" value="Genomic_DNA"/>
</dbReference>
<comment type="caution">
    <text evidence="1">The sequence shown here is derived from an EMBL/GenBank/DDBJ whole genome shotgun (WGS) entry which is preliminary data.</text>
</comment>
<evidence type="ECO:0008006" key="3">
    <source>
        <dbReference type="Google" id="ProtNLM"/>
    </source>
</evidence>
<protein>
    <recommendedName>
        <fullName evidence="3">Nuclear distribution protein</fullName>
    </recommendedName>
</protein>
<evidence type="ECO:0000313" key="2">
    <source>
        <dbReference type="Proteomes" id="UP001174691"/>
    </source>
</evidence>
<evidence type="ECO:0000313" key="1">
    <source>
        <dbReference type="EMBL" id="KAJ9129818.1"/>
    </source>
</evidence>
<organism evidence="1 2">
    <name type="scientific">Coniochaeta hoffmannii</name>
    <dbReference type="NCBI Taxonomy" id="91930"/>
    <lineage>
        <taxon>Eukaryota</taxon>
        <taxon>Fungi</taxon>
        <taxon>Dikarya</taxon>
        <taxon>Ascomycota</taxon>
        <taxon>Pezizomycotina</taxon>
        <taxon>Sordariomycetes</taxon>
        <taxon>Sordariomycetidae</taxon>
        <taxon>Coniochaetales</taxon>
        <taxon>Coniochaetaceae</taxon>
        <taxon>Coniochaeta</taxon>
    </lineage>
</organism>
<gene>
    <name evidence="1" type="ORF">NKR19_g10178</name>
</gene>
<keyword evidence="2" id="KW-1185">Reference proteome</keyword>
<sequence>MEETLDKTTLATISLLEARLLRIEHLLFGAASPPARPAAVPVVATLSDLERRFAHLISRFRVYAELLKIYNAHPTLFNPTPAPDASLPPTQLPTSALRSTVLSFAPSFPATASALTAAVSDSDSLIPDAAASAALVALIPRMKAVEAVQMAQEAEIAVLRVRSERVLRGWYEERLLAYGDWVADVEARVEGVEAGVRRAAKRRQRELEI</sequence>
<dbReference type="Proteomes" id="UP001174691">
    <property type="component" value="Unassembled WGS sequence"/>
</dbReference>
<proteinExistence type="predicted"/>
<name>A0AA38R1C9_9PEZI</name>
<reference evidence="1" key="1">
    <citation type="submission" date="2022-07" db="EMBL/GenBank/DDBJ databases">
        <title>Fungi with potential for degradation of polypropylene.</title>
        <authorList>
            <person name="Gostincar C."/>
        </authorList>
    </citation>
    <scope>NUCLEOTIDE SEQUENCE</scope>
    <source>
        <strain evidence="1">EXF-13287</strain>
    </source>
</reference>